<dbReference type="InterPro" id="IPR007656">
    <property type="entry name" value="GTD-bd"/>
</dbReference>
<proteinExistence type="predicted"/>
<organism evidence="8 9">
    <name type="scientific">Anisodus acutangulus</name>
    <dbReference type="NCBI Taxonomy" id="402998"/>
    <lineage>
        <taxon>Eukaryota</taxon>
        <taxon>Viridiplantae</taxon>
        <taxon>Streptophyta</taxon>
        <taxon>Embryophyta</taxon>
        <taxon>Tracheophyta</taxon>
        <taxon>Spermatophyta</taxon>
        <taxon>Magnoliopsida</taxon>
        <taxon>eudicotyledons</taxon>
        <taxon>Gunneridae</taxon>
        <taxon>Pentapetalae</taxon>
        <taxon>asterids</taxon>
        <taxon>lamiids</taxon>
        <taxon>Solanales</taxon>
        <taxon>Solanaceae</taxon>
        <taxon>Solanoideae</taxon>
        <taxon>Hyoscyameae</taxon>
        <taxon>Anisodus</taxon>
    </lineage>
</organism>
<reference evidence="9" key="1">
    <citation type="journal article" date="2023" name="Proc. Natl. Acad. Sci. U.S.A.">
        <title>Genomic and structural basis for evolution of tropane alkaloid biosynthesis.</title>
        <authorList>
            <person name="Wanga Y.-J."/>
            <person name="Taina T."/>
            <person name="Yua J.-Y."/>
            <person name="Lia J."/>
            <person name="Xua B."/>
            <person name="Chenc J."/>
            <person name="D'Auriad J.C."/>
            <person name="Huanga J.-P."/>
            <person name="Huanga S.-X."/>
        </authorList>
    </citation>
    <scope>NUCLEOTIDE SEQUENCE [LARGE SCALE GENOMIC DNA]</scope>
    <source>
        <strain evidence="9">cv. KIB-2019</strain>
    </source>
</reference>
<keyword evidence="5" id="KW-0175">Coiled coil</keyword>
<dbReference type="OrthoDB" id="1100010at2759"/>
<dbReference type="Proteomes" id="UP001152561">
    <property type="component" value="Unassembled WGS sequence"/>
</dbReference>
<dbReference type="EMBL" id="JAJAGQ010000022">
    <property type="protein sequence ID" value="KAJ8529938.1"/>
    <property type="molecule type" value="Genomic_DNA"/>
</dbReference>
<comment type="caution">
    <text evidence="8">The sequence shown here is derived from an EMBL/GenBank/DDBJ whole genome shotgun (WGS) entry which is preliminary data.</text>
</comment>
<dbReference type="GO" id="GO:0080115">
    <property type="term" value="F:myosin XI tail binding"/>
    <property type="evidence" value="ECO:0007669"/>
    <property type="project" value="UniProtKB-ARBA"/>
</dbReference>
<feature type="coiled-coil region" evidence="5">
    <location>
        <begin position="268"/>
        <end position="371"/>
    </location>
</feature>
<evidence type="ECO:0000313" key="8">
    <source>
        <dbReference type="EMBL" id="KAJ8529938.1"/>
    </source>
</evidence>
<evidence type="ECO:0000256" key="5">
    <source>
        <dbReference type="SAM" id="Coils"/>
    </source>
</evidence>
<dbReference type="Pfam" id="PF03478">
    <property type="entry name" value="Beta-prop_KIB1-4"/>
    <property type="match status" value="1"/>
</dbReference>
<dbReference type="Pfam" id="PF04576">
    <property type="entry name" value="Zein-binding"/>
    <property type="match status" value="1"/>
</dbReference>
<feature type="domain" description="GTD-binding" evidence="7">
    <location>
        <begin position="300"/>
        <end position="398"/>
    </location>
</feature>
<evidence type="ECO:0000256" key="3">
    <source>
        <dbReference type="ARBA" id="ARBA00022989"/>
    </source>
</evidence>
<keyword evidence="2 6" id="KW-0812">Transmembrane</keyword>
<dbReference type="InterPro" id="IPR005174">
    <property type="entry name" value="KIB1-4_b-propeller"/>
</dbReference>
<evidence type="ECO:0000256" key="2">
    <source>
        <dbReference type="ARBA" id="ARBA00022692"/>
    </source>
</evidence>
<dbReference type="PANTHER" id="PTHR31422">
    <property type="entry name" value="BNAANNG28530D PROTEIN"/>
    <property type="match status" value="1"/>
</dbReference>
<feature type="transmembrane region" description="Helical" evidence="6">
    <location>
        <begin position="187"/>
        <end position="214"/>
    </location>
</feature>
<sequence>MVLTGASSPAFVFCNTGAKEFVWRKQDCNVTDPFGSGEPLQFINAIGFNGKFYASSIQGTLVVIEETDSSLVTEISSSRAAPSVISRQFREILVESDGEILLIFLISKSIQKVDDVEIYRLDIQKLLWVKMESLGDRTLFVEEECYYAPTVSSLSQAILMRFLGYFLDFVFMGCVESLKHLSLNADLGFGFLVFGWFGQVYKVLGLFLLFGLGLRVLQFNWYCKGWNWNRFLCDFCGKSSELSNGCCLKNDFDEKCSGKMKSCKSGLLKMLMNSKNESNEELDDEKLEYEEECYDEDKVFDVLSLRKMVKIERRKANAACLELEKERMAAATAAEETMAMILRLQNEKSLVEMEANQYKRLAEEKQSHDQEVIQSLQWLVLKHESDRCILEDQLKLCREKLKPFGKRDYEGDHSEGTEENHTSLNTNLDDAFHYTLFSSLDMDLSPE</sequence>
<evidence type="ECO:0000259" key="7">
    <source>
        <dbReference type="PROSITE" id="PS51775"/>
    </source>
</evidence>
<keyword evidence="4 6" id="KW-0472">Membrane</keyword>
<comment type="subcellular location">
    <subcellularLocation>
        <location evidence="1">Membrane</location>
    </subcellularLocation>
</comment>
<gene>
    <name evidence="8" type="ORF">K7X08_036773</name>
</gene>
<dbReference type="GO" id="GO:0016020">
    <property type="term" value="C:membrane"/>
    <property type="evidence" value="ECO:0007669"/>
    <property type="project" value="UniProtKB-SubCell"/>
</dbReference>
<keyword evidence="3 6" id="KW-1133">Transmembrane helix</keyword>
<evidence type="ECO:0000256" key="4">
    <source>
        <dbReference type="ARBA" id="ARBA00023136"/>
    </source>
</evidence>
<dbReference type="PROSITE" id="PS51775">
    <property type="entry name" value="GTD_BINDING"/>
    <property type="match status" value="1"/>
</dbReference>
<name>A0A9Q1L9K0_9SOLA</name>
<keyword evidence="9" id="KW-1185">Reference proteome</keyword>
<evidence type="ECO:0000256" key="1">
    <source>
        <dbReference type="ARBA" id="ARBA00004370"/>
    </source>
</evidence>
<accession>A0A9Q1L9K0</accession>
<evidence type="ECO:0000313" key="9">
    <source>
        <dbReference type="Proteomes" id="UP001152561"/>
    </source>
</evidence>
<dbReference type="AlphaFoldDB" id="A0A9Q1L9K0"/>
<dbReference type="PANTHER" id="PTHR31422:SF2">
    <property type="entry name" value="PROTEIN FLOURY 1-LIKE"/>
    <property type="match status" value="1"/>
</dbReference>
<protein>
    <recommendedName>
        <fullName evidence="7">GTD-binding domain-containing protein</fullName>
    </recommendedName>
</protein>
<evidence type="ECO:0000256" key="6">
    <source>
        <dbReference type="SAM" id="Phobius"/>
    </source>
</evidence>